<gene>
    <name evidence="2" type="ORF">H9900_05415</name>
</gene>
<name>A0A9D1PS64_9FIRM</name>
<reference evidence="2" key="2">
    <citation type="submission" date="2021-04" db="EMBL/GenBank/DDBJ databases">
        <authorList>
            <person name="Gilroy R."/>
        </authorList>
    </citation>
    <scope>NUCLEOTIDE SEQUENCE</scope>
    <source>
        <strain evidence="2">5790</strain>
    </source>
</reference>
<dbReference type="AlphaFoldDB" id="A0A9D1PS64"/>
<reference evidence="2" key="1">
    <citation type="journal article" date="2021" name="PeerJ">
        <title>Extensive microbial diversity within the chicken gut microbiome revealed by metagenomics and culture.</title>
        <authorList>
            <person name="Gilroy R."/>
            <person name="Ravi A."/>
            <person name="Getino M."/>
            <person name="Pursley I."/>
            <person name="Horton D.L."/>
            <person name="Alikhan N.F."/>
            <person name="Baker D."/>
            <person name="Gharbi K."/>
            <person name="Hall N."/>
            <person name="Watson M."/>
            <person name="Adriaenssens E.M."/>
            <person name="Foster-Nyarko E."/>
            <person name="Jarju S."/>
            <person name="Secka A."/>
            <person name="Antonio M."/>
            <person name="Oren A."/>
            <person name="Chaudhuri R.R."/>
            <person name="La Ragione R."/>
            <person name="Hildebrand F."/>
            <person name="Pallen M.J."/>
        </authorList>
    </citation>
    <scope>NUCLEOTIDE SEQUENCE</scope>
    <source>
        <strain evidence="2">5790</strain>
    </source>
</reference>
<protein>
    <submittedName>
        <fullName evidence="2">Cupin domain-containing protein</fullName>
    </submittedName>
</protein>
<comment type="caution">
    <text evidence="2">The sequence shown here is derived from an EMBL/GenBank/DDBJ whole genome shotgun (WGS) entry which is preliminary data.</text>
</comment>
<proteinExistence type="predicted"/>
<evidence type="ECO:0000313" key="3">
    <source>
        <dbReference type="Proteomes" id="UP000824162"/>
    </source>
</evidence>
<dbReference type="EMBL" id="DXIJ01000114">
    <property type="protein sequence ID" value="HIV86232.1"/>
    <property type="molecule type" value="Genomic_DNA"/>
</dbReference>
<dbReference type="Gene3D" id="2.60.120.10">
    <property type="entry name" value="Jelly Rolls"/>
    <property type="match status" value="1"/>
</dbReference>
<dbReference type="InterPro" id="IPR013096">
    <property type="entry name" value="Cupin_2"/>
</dbReference>
<dbReference type="InterPro" id="IPR014710">
    <property type="entry name" value="RmlC-like_jellyroll"/>
</dbReference>
<dbReference type="SUPFAM" id="SSF51182">
    <property type="entry name" value="RmlC-like cupins"/>
    <property type="match status" value="1"/>
</dbReference>
<organism evidence="2 3">
    <name type="scientific">Candidatus Monoglobus merdigallinarum</name>
    <dbReference type="NCBI Taxonomy" id="2838698"/>
    <lineage>
        <taxon>Bacteria</taxon>
        <taxon>Bacillati</taxon>
        <taxon>Bacillota</taxon>
        <taxon>Clostridia</taxon>
        <taxon>Monoglobales</taxon>
        <taxon>Monoglobaceae</taxon>
        <taxon>Monoglobus</taxon>
    </lineage>
</organism>
<sequence length="101" mass="11641">MLENIFIRPNFRPEKELVEILAESASVRIEKIVSDGHTSGWYDQDENEFVCLLTGTAELELCGGEQNIVTLRPGDCILIEKHRRHRVVSTTECNWLCVFYD</sequence>
<accession>A0A9D1PS64</accession>
<dbReference type="CDD" id="cd06981">
    <property type="entry name" value="cupin_reut_a1446"/>
    <property type="match status" value="1"/>
</dbReference>
<dbReference type="Proteomes" id="UP000824162">
    <property type="component" value="Unassembled WGS sequence"/>
</dbReference>
<evidence type="ECO:0000313" key="2">
    <source>
        <dbReference type="EMBL" id="HIV86232.1"/>
    </source>
</evidence>
<dbReference type="Pfam" id="PF07883">
    <property type="entry name" value="Cupin_2"/>
    <property type="match status" value="1"/>
</dbReference>
<evidence type="ECO:0000259" key="1">
    <source>
        <dbReference type="Pfam" id="PF07883"/>
    </source>
</evidence>
<dbReference type="InterPro" id="IPR011051">
    <property type="entry name" value="RmlC_Cupin_sf"/>
</dbReference>
<feature type="domain" description="Cupin type-2" evidence="1">
    <location>
        <begin position="38"/>
        <end position="99"/>
    </location>
</feature>